<name>A0ACB5SZY5_AMBMO</name>
<evidence type="ECO:0000313" key="2">
    <source>
        <dbReference type="Proteomes" id="UP001165064"/>
    </source>
</evidence>
<dbReference type="EMBL" id="BSXS01001595">
    <property type="protein sequence ID" value="GME76643.1"/>
    <property type="molecule type" value="Genomic_DNA"/>
</dbReference>
<evidence type="ECO:0000313" key="1">
    <source>
        <dbReference type="EMBL" id="GME76643.1"/>
    </source>
</evidence>
<accession>A0ACB5SZY5</accession>
<proteinExistence type="predicted"/>
<sequence>MTLTGLPISKTLKTTSTSQICSVAAGCFWGVEHLYLKHFKGQGIVDTKVGFANGSTNEPSYKAVCTGETNHAETLQISFEPSQLSYSKLIEFFFIIHDPTTLNYQGPDRGTQYRSAIFTHDDEQRKVALEELSKAQKKWYPNHKIVTVVEPIQSFWDAEEYHQKYLIVNPNGYHCPSHFIRTTPKE</sequence>
<organism evidence="1 2">
    <name type="scientific">Ambrosiozyma monospora</name>
    <name type="common">Yeast</name>
    <name type="synonym">Endomycopsis monosporus</name>
    <dbReference type="NCBI Taxonomy" id="43982"/>
    <lineage>
        <taxon>Eukaryota</taxon>
        <taxon>Fungi</taxon>
        <taxon>Dikarya</taxon>
        <taxon>Ascomycota</taxon>
        <taxon>Saccharomycotina</taxon>
        <taxon>Pichiomycetes</taxon>
        <taxon>Pichiales</taxon>
        <taxon>Pichiaceae</taxon>
        <taxon>Ambrosiozyma</taxon>
    </lineage>
</organism>
<reference evidence="1" key="1">
    <citation type="submission" date="2023-04" db="EMBL/GenBank/DDBJ databases">
        <title>Ambrosiozyma monospora NBRC 10751.</title>
        <authorList>
            <person name="Ichikawa N."/>
            <person name="Sato H."/>
            <person name="Tonouchi N."/>
        </authorList>
    </citation>
    <scope>NUCLEOTIDE SEQUENCE</scope>
    <source>
        <strain evidence="1">NBRC 10751</strain>
    </source>
</reference>
<gene>
    <name evidence="1" type="ORF">Amon02_000270000</name>
</gene>
<comment type="caution">
    <text evidence="1">The sequence shown here is derived from an EMBL/GenBank/DDBJ whole genome shotgun (WGS) entry which is preliminary data.</text>
</comment>
<keyword evidence="2" id="KW-1185">Reference proteome</keyword>
<dbReference type="Proteomes" id="UP001165064">
    <property type="component" value="Unassembled WGS sequence"/>
</dbReference>
<protein>
    <submittedName>
        <fullName evidence="1">Unnamed protein product</fullName>
    </submittedName>
</protein>